<dbReference type="Pfam" id="PF07690">
    <property type="entry name" value="MFS_1"/>
    <property type="match status" value="1"/>
</dbReference>
<dbReference type="InterPro" id="IPR036259">
    <property type="entry name" value="MFS_trans_sf"/>
</dbReference>
<evidence type="ECO:0000313" key="10">
    <source>
        <dbReference type="Proteomes" id="UP000234323"/>
    </source>
</evidence>
<evidence type="ECO:0000256" key="1">
    <source>
        <dbReference type="ARBA" id="ARBA00004127"/>
    </source>
</evidence>
<protein>
    <submittedName>
        <fullName evidence="9">MFS general substrate transporter</fullName>
    </submittedName>
</protein>
<reference evidence="9 10" key="1">
    <citation type="submission" date="2015-10" db="EMBL/GenBank/DDBJ databases">
        <title>Genome analyses suggest a sexual origin of heterokaryosis in a supposedly ancient asexual fungus.</title>
        <authorList>
            <person name="Ropars J."/>
            <person name="Sedzielewska K."/>
            <person name="Noel J."/>
            <person name="Charron P."/>
            <person name="Farinelli L."/>
            <person name="Marton T."/>
            <person name="Kruger M."/>
            <person name="Pelin A."/>
            <person name="Brachmann A."/>
            <person name="Corradi N."/>
        </authorList>
    </citation>
    <scope>NUCLEOTIDE SEQUENCE [LARGE SCALE GENOMIC DNA]</scope>
    <source>
        <strain evidence="9 10">A4</strain>
    </source>
</reference>
<dbReference type="PANTHER" id="PTHR23501">
    <property type="entry name" value="MAJOR FACILITATOR SUPERFAMILY"/>
    <property type="match status" value="1"/>
</dbReference>
<keyword evidence="7" id="KW-0732">Signal</keyword>
<keyword evidence="4 6" id="KW-1133">Transmembrane helix</keyword>
<comment type="subcellular location">
    <subcellularLocation>
        <location evidence="1">Endomembrane system</location>
        <topology evidence="1">Multi-pass membrane protein</topology>
    </subcellularLocation>
</comment>
<feature type="transmembrane region" description="Helical" evidence="6">
    <location>
        <begin position="64"/>
        <end position="84"/>
    </location>
</feature>
<evidence type="ECO:0000256" key="2">
    <source>
        <dbReference type="ARBA" id="ARBA00022448"/>
    </source>
</evidence>
<feature type="transmembrane region" description="Helical" evidence="6">
    <location>
        <begin position="218"/>
        <end position="240"/>
    </location>
</feature>
<dbReference type="PANTHER" id="PTHR23501:SF191">
    <property type="entry name" value="VACUOLAR BASIC AMINO ACID TRANSPORTER 4"/>
    <property type="match status" value="1"/>
</dbReference>
<dbReference type="AlphaFoldDB" id="A0A2I1G7D7"/>
<feature type="transmembrane region" description="Helical" evidence="6">
    <location>
        <begin position="326"/>
        <end position="345"/>
    </location>
</feature>
<feature type="transmembrane region" description="Helical" evidence="6">
    <location>
        <begin position="388"/>
        <end position="410"/>
    </location>
</feature>
<dbReference type="VEuPathDB" id="FungiDB:RhiirFUN_026321"/>
<evidence type="ECO:0000256" key="4">
    <source>
        <dbReference type="ARBA" id="ARBA00022989"/>
    </source>
</evidence>
<dbReference type="InterPro" id="IPR020846">
    <property type="entry name" value="MFS_dom"/>
</dbReference>
<name>A0A2I1G7D7_9GLOM</name>
<dbReference type="GO" id="GO:0005886">
    <property type="term" value="C:plasma membrane"/>
    <property type="evidence" value="ECO:0007669"/>
    <property type="project" value="TreeGrafter"/>
</dbReference>
<feature type="transmembrane region" description="Helical" evidence="6">
    <location>
        <begin position="96"/>
        <end position="115"/>
    </location>
</feature>
<evidence type="ECO:0000256" key="6">
    <source>
        <dbReference type="SAM" id="Phobius"/>
    </source>
</evidence>
<organism evidence="9 10">
    <name type="scientific">Rhizophagus irregularis</name>
    <dbReference type="NCBI Taxonomy" id="588596"/>
    <lineage>
        <taxon>Eukaryota</taxon>
        <taxon>Fungi</taxon>
        <taxon>Fungi incertae sedis</taxon>
        <taxon>Mucoromycota</taxon>
        <taxon>Glomeromycotina</taxon>
        <taxon>Glomeromycetes</taxon>
        <taxon>Glomerales</taxon>
        <taxon>Glomeraceae</taxon>
        <taxon>Rhizophagus</taxon>
    </lineage>
</organism>
<dbReference type="Proteomes" id="UP000234323">
    <property type="component" value="Unassembled WGS sequence"/>
</dbReference>
<feature type="transmembrane region" description="Helical" evidence="6">
    <location>
        <begin position="193"/>
        <end position="212"/>
    </location>
</feature>
<feature type="transmembrane region" description="Helical" evidence="6">
    <location>
        <begin position="122"/>
        <end position="141"/>
    </location>
</feature>
<evidence type="ECO:0000259" key="8">
    <source>
        <dbReference type="PROSITE" id="PS50850"/>
    </source>
</evidence>
<gene>
    <name evidence="9" type="ORF">RhiirA4_316031</name>
</gene>
<keyword evidence="5 6" id="KW-0472">Membrane</keyword>
<dbReference type="SUPFAM" id="SSF103473">
    <property type="entry name" value="MFS general substrate transporter"/>
    <property type="match status" value="1"/>
</dbReference>
<dbReference type="VEuPathDB" id="FungiDB:RhiirA1_337622"/>
<evidence type="ECO:0000256" key="5">
    <source>
        <dbReference type="ARBA" id="ARBA00023136"/>
    </source>
</evidence>
<feature type="signal peptide" evidence="7">
    <location>
        <begin position="1"/>
        <end position="19"/>
    </location>
</feature>
<evidence type="ECO:0000256" key="7">
    <source>
        <dbReference type="SAM" id="SignalP"/>
    </source>
</evidence>
<dbReference type="InterPro" id="IPR011701">
    <property type="entry name" value="MFS"/>
</dbReference>
<feature type="transmembrane region" description="Helical" evidence="6">
    <location>
        <begin position="153"/>
        <end position="173"/>
    </location>
</feature>
<keyword evidence="3 6" id="KW-0812">Transmembrane</keyword>
<dbReference type="VEuPathDB" id="FungiDB:FUN_001623"/>
<feature type="transmembrane region" description="Helical" evidence="6">
    <location>
        <begin position="300"/>
        <end position="319"/>
    </location>
</feature>
<feature type="transmembrane region" description="Helical" evidence="6">
    <location>
        <begin position="260"/>
        <end position="280"/>
    </location>
</feature>
<proteinExistence type="predicted"/>
<accession>A0A2I1G7D7</accession>
<feature type="chain" id="PRO_5014154415" evidence="7">
    <location>
        <begin position="20"/>
        <end position="508"/>
    </location>
</feature>
<feature type="transmembrane region" description="Helical" evidence="6">
    <location>
        <begin position="351"/>
        <end position="376"/>
    </location>
</feature>
<dbReference type="EMBL" id="LLXI01000204">
    <property type="protein sequence ID" value="PKY42553.1"/>
    <property type="molecule type" value="Genomic_DNA"/>
</dbReference>
<feature type="domain" description="Major facilitator superfamily (MFS) profile" evidence="8">
    <location>
        <begin position="1"/>
        <end position="484"/>
    </location>
</feature>
<evidence type="ECO:0000256" key="3">
    <source>
        <dbReference type="ARBA" id="ARBA00022692"/>
    </source>
</evidence>
<dbReference type="GO" id="GO:0022857">
    <property type="term" value="F:transmembrane transporter activity"/>
    <property type="evidence" value="ECO:0007669"/>
    <property type="project" value="InterPro"/>
</dbReference>
<dbReference type="Gene3D" id="1.20.1250.20">
    <property type="entry name" value="MFS general substrate transporter like domains"/>
    <property type="match status" value="1"/>
</dbReference>
<sequence>MIGCCLILFLAILDVNLVANQLPKILEEFKSGEEFSWLINSHSLTSTMLQPFCRKLSTKFGKKLTFLVSILIFGASSVLCGASQNIQWLITTRATMGIGSGMIASMTFIIISEVLPYKQKVFYNIVMNIIFAIAFIIGPLLGGLFVDYVSWRWSFYMNGPLSIICIIILLIALRKFGKSSENTSTKLKEVDWLGIFLLASGLLLLLFGLNYGGNKFPWISVTILTIFGVGFVILMFFGIFEKIFVKKPLIPTSMFKDSSIRAIFGCFYFIGWIQVIVIYYTPIYFQYVRLQSATQSGISLLPLVSSVVIFCAISGTLVIKFEKYKWLLYIGSISLIGGGFLLSTLNLTTETLLRVIALIVIGCGIGTQFILLIPALRAVKKGEKSGMIGLCNFFRGYGFIFGISISTALFDNHILSNMKNTQNYPIKSSLNDVLSLKNIRQLDEEQKNIILNSINNGISTIYILCIFVAVMGLIFASFIKNYNLRNDTEDNNNNSNNNNFEVLNEKII</sequence>
<dbReference type="GO" id="GO:0012505">
    <property type="term" value="C:endomembrane system"/>
    <property type="evidence" value="ECO:0007669"/>
    <property type="project" value="UniProtKB-SubCell"/>
</dbReference>
<keyword evidence="2" id="KW-0813">Transport</keyword>
<dbReference type="PROSITE" id="PS50850">
    <property type="entry name" value="MFS"/>
    <property type="match status" value="1"/>
</dbReference>
<comment type="caution">
    <text evidence="9">The sequence shown here is derived from an EMBL/GenBank/DDBJ whole genome shotgun (WGS) entry which is preliminary data.</text>
</comment>
<keyword evidence="10" id="KW-1185">Reference proteome</keyword>
<evidence type="ECO:0000313" key="9">
    <source>
        <dbReference type="EMBL" id="PKY42553.1"/>
    </source>
</evidence>
<feature type="transmembrane region" description="Helical" evidence="6">
    <location>
        <begin position="461"/>
        <end position="479"/>
    </location>
</feature>
<dbReference type="Gene3D" id="1.20.1720.10">
    <property type="entry name" value="Multidrug resistance protein D"/>
    <property type="match status" value="1"/>
</dbReference>